<evidence type="ECO:0000259" key="9">
    <source>
        <dbReference type="PROSITE" id="PS50109"/>
    </source>
</evidence>
<evidence type="ECO:0000256" key="2">
    <source>
        <dbReference type="ARBA" id="ARBA00012438"/>
    </source>
</evidence>
<dbReference type="Proteomes" id="UP000032427">
    <property type="component" value="Chromosome 1"/>
</dbReference>
<evidence type="ECO:0000256" key="4">
    <source>
        <dbReference type="ARBA" id="ARBA00022679"/>
    </source>
</evidence>
<dbReference type="HOGENOM" id="CLU_000445_89_37_6"/>
<dbReference type="SMART" id="SM00387">
    <property type="entry name" value="HATPase_c"/>
    <property type="match status" value="1"/>
</dbReference>
<evidence type="ECO:0000313" key="10">
    <source>
        <dbReference type="EMBL" id="CED71840.1"/>
    </source>
</evidence>
<dbReference type="EMBL" id="LN554846">
    <property type="protein sequence ID" value="CED71840.1"/>
    <property type="molecule type" value="Genomic_DNA"/>
</dbReference>
<dbReference type="Gene3D" id="6.10.340.10">
    <property type="match status" value="1"/>
</dbReference>
<evidence type="ECO:0000256" key="7">
    <source>
        <dbReference type="ARBA" id="ARBA00022989"/>
    </source>
</evidence>
<keyword evidence="11" id="KW-1185">Reference proteome</keyword>
<evidence type="ECO:0000256" key="5">
    <source>
        <dbReference type="ARBA" id="ARBA00022692"/>
    </source>
</evidence>
<dbReference type="InterPro" id="IPR003594">
    <property type="entry name" value="HATPase_dom"/>
</dbReference>
<dbReference type="PATRIC" id="fig|80852.17.peg.1830"/>
<dbReference type="PANTHER" id="PTHR45436:SF16">
    <property type="entry name" value="HISTIDINE KINASE"/>
    <property type="match status" value="1"/>
</dbReference>
<dbReference type="Gene3D" id="1.10.287.130">
    <property type="match status" value="1"/>
</dbReference>
<keyword evidence="5 8" id="KW-0812">Transmembrane</keyword>
<dbReference type="Pfam" id="PF00512">
    <property type="entry name" value="HisKA"/>
    <property type="match status" value="1"/>
</dbReference>
<evidence type="ECO:0000313" key="11">
    <source>
        <dbReference type="Proteomes" id="UP000032427"/>
    </source>
</evidence>
<dbReference type="SMART" id="SM00388">
    <property type="entry name" value="HisKA"/>
    <property type="match status" value="1"/>
</dbReference>
<gene>
    <name evidence="10" type="ORF">AWOD_I_1774</name>
</gene>
<organism evidence="10 11">
    <name type="scientific">Aliivibrio wodanis</name>
    <dbReference type="NCBI Taxonomy" id="80852"/>
    <lineage>
        <taxon>Bacteria</taxon>
        <taxon>Pseudomonadati</taxon>
        <taxon>Pseudomonadota</taxon>
        <taxon>Gammaproteobacteria</taxon>
        <taxon>Vibrionales</taxon>
        <taxon>Vibrionaceae</taxon>
        <taxon>Aliivibrio</taxon>
    </lineage>
</organism>
<dbReference type="Gene3D" id="3.30.565.10">
    <property type="entry name" value="Histidine kinase-like ATPase, C-terminal domain"/>
    <property type="match status" value="1"/>
</dbReference>
<evidence type="ECO:0000256" key="3">
    <source>
        <dbReference type="ARBA" id="ARBA00022553"/>
    </source>
</evidence>
<dbReference type="AlphaFoldDB" id="A0A090ITX8"/>
<evidence type="ECO:0000256" key="1">
    <source>
        <dbReference type="ARBA" id="ARBA00000085"/>
    </source>
</evidence>
<comment type="catalytic activity">
    <reaction evidence="1">
        <text>ATP + protein L-histidine = ADP + protein N-phospho-L-histidine.</text>
        <dbReference type="EC" id="2.7.13.3"/>
    </reaction>
</comment>
<evidence type="ECO:0000256" key="6">
    <source>
        <dbReference type="ARBA" id="ARBA00022777"/>
    </source>
</evidence>
<dbReference type="InterPro" id="IPR036890">
    <property type="entry name" value="HATPase_C_sf"/>
</dbReference>
<dbReference type="STRING" id="80852.AWOD_I_1774"/>
<dbReference type="KEGG" id="awd:AWOD_I_1774"/>
<sequence>MRKYSAKHLTFIYFSIVALAIIIVHALVIDSTLDNIENLLAKQKILSAKEVSINSLDNTNATKVVITDRITVYTNKEDININYTDFFNLPLDTTIEVFKKDSYVENEAFIYRTLDNHGKSIYIVLTGDFTDDSERRIFFIESKTIFSSLLLMLISFFIILKISHKITEPLTLLTKNISNRKQGDFSQIPDSISGNTQESAQLIETLNANYQQIEQLIERERSFTRYASHELRTPLMIMKGATKLLDQSSDPVFIQRQQKRLNDAVQEMSDFVDALLSLTRDESDLKNSAIIYRSIDVTELERIIETHAHLLRFKKVSYSIELESLTTTYISENILKVLIGNLIKNAFNCTDEGEIIISMNQDGFSVIDSGIGLDEKPRDVEGFGLGLLIVRDICQRYNLTFTLTNKKDTHGCIATVLYNKNGVIS</sequence>
<dbReference type="PROSITE" id="PS50109">
    <property type="entry name" value="HIS_KIN"/>
    <property type="match status" value="1"/>
</dbReference>
<feature type="domain" description="Histidine kinase" evidence="9">
    <location>
        <begin position="226"/>
        <end position="422"/>
    </location>
</feature>
<dbReference type="InterPro" id="IPR005467">
    <property type="entry name" value="His_kinase_dom"/>
</dbReference>
<proteinExistence type="predicted"/>
<keyword evidence="6 10" id="KW-0418">Kinase</keyword>
<dbReference type="OrthoDB" id="9121563at2"/>
<dbReference type="EC" id="2.7.13.3" evidence="2"/>
<feature type="transmembrane region" description="Helical" evidence="8">
    <location>
        <begin position="145"/>
        <end position="163"/>
    </location>
</feature>
<dbReference type="SUPFAM" id="SSF47384">
    <property type="entry name" value="Homodimeric domain of signal transducing histidine kinase"/>
    <property type="match status" value="1"/>
</dbReference>
<keyword evidence="8" id="KW-0472">Membrane</keyword>
<dbReference type="CDD" id="cd00082">
    <property type="entry name" value="HisKA"/>
    <property type="match status" value="1"/>
</dbReference>
<feature type="transmembrane region" description="Helical" evidence="8">
    <location>
        <begin position="12"/>
        <end position="33"/>
    </location>
</feature>
<dbReference type="Pfam" id="PF02518">
    <property type="entry name" value="HATPase_c"/>
    <property type="match status" value="1"/>
</dbReference>
<accession>A0A090ITX8</accession>
<dbReference type="GO" id="GO:0005886">
    <property type="term" value="C:plasma membrane"/>
    <property type="evidence" value="ECO:0007669"/>
    <property type="project" value="TreeGrafter"/>
</dbReference>
<protein>
    <recommendedName>
        <fullName evidence="2">histidine kinase</fullName>
        <ecNumber evidence="2">2.7.13.3</ecNumber>
    </recommendedName>
</protein>
<keyword evidence="3" id="KW-0597">Phosphoprotein</keyword>
<reference evidence="11" key="1">
    <citation type="submission" date="2014-09" db="EMBL/GenBank/DDBJ databases">
        <authorList>
            <person name="Hjerde E."/>
        </authorList>
    </citation>
    <scope>NUCLEOTIDE SEQUENCE [LARGE SCALE GENOMIC DNA]</scope>
    <source>
        <strain evidence="11">06/09/139</strain>
    </source>
</reference>
<dbReference type="PANTHER" id="PTHR45436">
    <property type="entry name" value="SENSOR HISTIDINE KINASE YKOH"/>
    <property type="match status" value="1"/>
</dbReference>
<dbReference type="InterPro" id="IPR036097">
    <property type="entry name" value="HisK_dim/P_sf"/>
</dbReference>
<dbReference type="SUPFAM" id="SSF55874">
    <property type="entry name" value="ATPase domain of HSP90 chaperone/DNA topoisomerase II/histidine kinase"/>
    <property type="match status" value="1"/>
</dbReference>
<keyword evidence="4" id="KW-0808">Transferase</keyword>
<keyword evidence="7 8" id="KW-1133">Transmembrane helix</keyword>
<name>A0A090ITX8_9GAMM</name>
<evidence type="ECO:0000256" key="8">
    <source>
        <dbReference type="SAM" id="Phobius"/>
    </source>
</evidence>
<dbReference type="GO" id="GO:0000155">
    <property type="term" value="F:phosphorelay sensor kinase activity"/>
    <property type="evidence" value="ECO:0007669"/>
    <property type="project" value="InterPro"/>
</dbReference>
<dbReference type="InterPro" id="IPR003661">
    <property type="entry name" value="HisK_dim/P_dom"/>
</dbReference>
<dbReference type="InterPro" id="IPR050428">
    <property type="entry name" value="TCS_sensor_his_kinase"/>
</dbReference>